<dbReference type="Proteomes" id="UP000054843">
    <property type="component" value="Unassembled WGS sequence"/>
</dbReference>
<evidence type="ECO:0000313" key="2">
    <source>
        <dbReference type="EMBL" id="KRZ66702.1"/>
    </source>
</evidence>
<dbReference type="EMBL" id="JYDO01000229">
    <property type="protein sequence ID" value="KRZ66702.1"/>
    <property type="molecule type" value="Genomic_DNA"/>
</dbReference>
<sequence length="84" mass="9553">MNHTEIIQDLLGINVEGAQSYSGYKLKKRFEVLQMGGKFRLIRKRKIESDISSIGRTGHGGERKTFLEMKKWANITCDFAAGFT</sequence>
<reference evidence="2 3" key="1">
    <citation type="submission" date="2015-01" db="EMBL/GenBank/DDBJ databases">
        <title>Evolution of Trichinella species and genotypes.</title>
        <authorList>
            <person name="Korhonen P.K."/>
            <person name="Edoardo P."/>
            <person name="Giuseppe L.R."/>
            <person name="Gasser R.B."/>
        </authorList>
    </citation>
    <scope>NUCLEOTIDE SEQUENCE [LARGE SCALE GENOMIC DNA]</scope>
    <source>
        <strain evidence="2">ISS1980</strain>
    </source>
</reference>
<comment type="caution">
    <text evidence="2">The sequence shown here is derived from an EMBL/GenBank/DDBJ whole genome shotgun (WGS) entry which is preliminary data.</text>
</comment>
<protein>
    <submittedName>
        <fullName evidence="2">Uncharacterized protein</fullName>
    </submittedName>
</protein>
<accession>A0A0V1M619</accession>
<name>A0A0V1M619_9BILA</name>
<proteinExistence type="predicted"/>
<evidence type="ECO:0000313" key="1">
    <source>
        <dbReference type="EMBL" id="KRZ66409.1"/>
    </source>
</evidence>
<gene>
    <name evidence="2" type="ORF">T10_13151</name>
    <name evidence="1" type="ORF">T10_3786</name>
</gene>
<dbReference type="AlphaFoldDB" id="A0A0V1M619"/>
<evidence type="ECO:0000313" key="3">
    <source>
        <dbReference type="Proteomes" id="UP000054843"/>
    </source>
</evidence>
<dbReference type="EMBL" id="JYDO01000245">
    <property type="protein sequence ID" value="KRZ66409.1"/>
    <property type="molecule type" value="Genomic_DNA"/>
</dbReference>
<organism evidence="2 3">
    <name type="scientific">Trichinella papuae</name>
    <dbReference type="NCBI Taxonomy" id="268474"/>
    <lineage>
        <taxon>Eukaryota</taxon>
        <taxon>Metazoa</taxon>
        <taxon>Ecdysozoa</taxon>
        <taxon>Nematoda</taxon>
        <taxon>Enoplea</taxon>
        <taxon>Dorylaimia</taxon>
        <taxon>Trichinellida</taxon>
        <taxon>Trichinellidae</taxon>
        <taxon>Trichinella</taxon>
    </lineage>
</organism>
<keyword evidence="3" id="KW-1185">Reference proteome</keyword>